<gene>
    <name evidence="2" type="ORF">IPOD504_LOCUS2224</name>
</gene>
<proteinExistence type="predicted"/>
<name>A0ABN8HVZ9_9NEOP</name>
<protein>
    <submittedName>
        <fullName evidence="2">Uncharacterized protein</fullName>
    </submittedName>
</protein>
<sequence>MYAWARPKRNTSAEDVDKGQRYAARRRIVIWERHDGIESTRDKGGDTAGARRKWLQCSTGKARPTERPLNKTYTTTDDIAIMWVSNQAINCSCKNLGPYEF</sequence>
<reference evidence="2" key="1">
    <citation type="submission" date="2022-03" db="EMBL/GenBank/DDBJ databases">
        <authorList>
            <person name="Martin H S."/>
        </authorList>
    </citation>
    <scope>NUCLEOTIDE SEQUENCE</scope>
</reference>
<dbReference type="EMBL" id="OW152823">
    <property type="protein sequence ID" value="CAH2040037.1"/>
    <property type="molecule type" value="Genomic_DNA"/>
</dbReference>
<accession>A0ABN8HVZ9</accession>
<keyword evidence="3" id="KW-1185">Reference proteome</keyword>
<organism evidence="2 3">
    <name type="scientific">Iphiclides podalirius</name>
    <name type="common">scarce swallowtail</name>
    <dbReference type="NCBI Taxonomy" id="110791"/>
    <lineage>
        <taxon>Eukaryota</taxon>
        <taxon>Metazoa</taxon>
        <taxon>Ecdysozoa</taxon>
        <taxon>Arthropoda</taxon>
        <taxon>Hexapoda</taxon>
        <taxon>Insecta</taxon>
        <taxon>Pterygota</taxon>
        <taxon>Neoptera</taxon>
        <taxon>Endopterygota</taxon>
        <taxon>Lepidoptera</taxon>
        <taxon>Glossata</taxon>
        <taxon>Ditrysia</taxon>
        <taxon>Papilionoidea</taxon>
        <taxon>Papilionidae</taxon>
        <taxon>Papilioninae</taxon>
        <taxon>Iphiclides</taxon>
    </lineage>
</organism>
<evidence type="ECO:0000313" key="2">
    <source>
        <dbReference type="EMBL" id="CAH2040037.1"/>
    </source>
</evidence>
<evidence type="ECO:0000313" key="3">
    <source>
        <dbReference type="Proteomes" id="UP000837857"/>
    </source>
</evidence>
<feature type="non-terminal residue" evidence="2">
    <location>
        <position position="101"/>
    </location>
</feature>
<evidence type="ECO:0000256" key="1">
    <source>
        <dbReference type="SAM" id="MobiDB-lite"/>
    </source>
</evidence>
<feature type="region of interest" description="Disordered" evidence="1">
    <location>
        <begin position="39"/>
        <end position="70"/>
    </location>
</feature>
<dbReference type="Proteomes" id="UP000837857">
    <property type="component" value="Chromosome 11"/>
</dbReference>